<dbReference type="Pfam" id="PF00271">
    <property type="entry name" value="Helicase_C"/>
    <property type="match status" value="1"/>
</dbReference>
<dbReference type="SMART" id="SM00490">
    <property type="entry name" value="HELICc"/>
    <property type="match status" value="1"/>
</dbReference>
<dbReference type="Gene3D" id="3.40.50.10810">
    <property type="entry name" value="Tandem AAA-ATPase domain"/>
    <property type="match status" value="1"/>
</dbReference>
<dbReference type="InterPro" id="IPR050496">
    <property type="entry name" value="SNF2_RAD54_helicase_repair"/>
</dbReference>
<dbReference type="EnsemblPlants" id="Pp3c12_25750V3.2">
    <property type="protein sequence ID" value="Pp3c12_25750V3.2"/>
    <property type="gene ID" value="Pp3c12_25750"/>
</dbReference>
<dbReference type="FunCoup" id="A0A2K1JS72">
    <property type="interactions" value="930"/>
</dbReference>
<dbReference type="InterPro" id="IPR027417">
    <property type="entry name" value="P-loop_NTPase"/>
</dbReference>
<reference evidence="8" key="3">
    <citation type="submission" date="2020-12" db="UniProtKB">
        <authorList>
            <consortium name="EnsemblPlants"/>
        </authorList>
    </citation>
    <scope>IDENTIFICATION</scope>
</reference>
<dbReference type="InterPro" id="IPR014001">
    <property type="entry name" value="Helicase_ATP-bd"/>
</dbReference>
<evidence type="ECO:0000256" key="2">
    <source>
        <dbReference type="ARBA" id="ARBA00022801"/>
    </source>
</evidence>
<dbReference type="InterPro" id="IPR001650">
    <property type="entry name" value="Helicase_C-like"/>
</dbReference>
<evidence type="ECO:0000259" key="6">
    <source>
        <dbReference type="PROSITE" id="PS51194"/>
    </source>
</evidence>
<evidence type="ECO:0000313" key="8">
    <source>
        <dbReference type="EnsemblPlants" id="Pp3c12_25750V3.1"/>
    </source>
</evidence>
<comment type="subcellular location">
    <subcellularLocation>
        <location evidence="1">Nucleus</location>
    </subcellularLocation>
</comment>
<reference evidence="7 9" key="2">
    <citation type="journal article" date="2018" name="Plant J.">
        <title>The Physcomitrella patens chromosome-scale assembly reveals moss genome structure and evolution.</title>
        <authorList>
            <person name="Lang D."/>
            <person name="Ullrich K.K."/>
            <person name="Murat F."/>
            <person name="Fuchs J."/>
            <person name="Jenkins J."/>
            <person name="Haas F.B."/>
            <person name="Piednoel M."/>
            <person name="Gundlach H."/>
            <person name="Van Bel M."/>
            <person name="Meyberg R."/>
            <person name="Vives C."/>
            <person name="Morata J."/>
            <person name="Symeonidi A."/>
            <person name="Hiss M."/>
            <person name="Muchero W."/>
            <person name="Kamisugi Y."/>
            <person name="Saleh O."/>
            <person name="Blanc G."/>
            <person name="Decker E.L."/>
            <person name="van Gessel N."/>
            <person name="Grimwood J."/>
            <person name="Hayes R.D."/>
            <person name="Graham S.W."/>
            <person name="Gunter L.E."/>
            <person name="McDaniel S.F."/>
            <person name="Hoernstein S.N.W."/>
            <person name="Larsson A."/>
            <person name="Li F.W."/>
            <person name="Perroud P.F."/>
            <person name="Phillips J."/>
            <person name="Ranjan P."/>
            <person name="Rokshar D.S."/>
            <person name="Rothfels C.J."/>
            <person name="Schneider L."/>
            <person name="Shu S."/>
            <person name="Stevenson D.W."/>
            <person name="Thummler F."/>
            <person name="Tillich M."/>
            <person name="Villarreal Aguilar J.C."/>
            <person name="Widiez T."/>
            <person name="Wong G.K."/>
            <person name="Wymore A."/>
            <person name="Zhang Y."/>
            <person name="Zimmer A.D."/>
            <person name="Quatrano R.S."/>
            <person name="Mayer K.F.X."/>
            <person name="Goodstein D."/>
            <person name="Casacuberta J.M."/>
            <person name="Vandepoele K."/>
            <person name="Reski R."/>
            <person name="Cuming A.C."/>
            <person name="Tuskan G.A."/>
            <person name="Maumus F."/>
            <person name="Salse J."/>
            <person name="Schmutz J."/>
            <person name="Rensing S.A."/>
        </authorList>
    </citation>
    <scope>NUCLEOTIDE SEQUENCE [LARGE SCALE GENOMIC DNA]</scope>
    <source>
        <strain evidence="8 9">cv. Gransden 2004</strain>
    </source>
</reference>
<sequence length="997" mass="112491">MSLKAFKESLDIYNARSSSSRIVSASPMKVGQQRNIEIEPAVVRQPLKTSLREQFAALDGFPETRLPSVFSASPSRLNSCPPPLALRNIEQPIAVKCQSASTETSDLGCKRPLSHGIGLQKCNGEVVKSEEDLAEIEDRYTHMPKRRKVEINYTEETTVAEEDLTIPDSEAGLFIQSEKEGLYEPLVLWPPPGEGSSSGVEDGRVVQVPASINSRLLPHQRDGVKFLYNLYREGRGGILGDDMGLGKTIQTISFIAALLQRDGEIRAIRSLRLLPESGVDKGVVPFHEVFLILCPTSVLQNWEQEFQAWGSFKVGIYHGVNRDAIMKKVQADELEVLLTSHDMFRLNVTTLCAIKWDCVIVDEAHRLKNEKSQLYKACYQIKTRRRYGLTGTIMQNKYIELFNVFDWAAPGCLGPREHFLEYYGEPLKQGQRISAPERFVRIAEERKQHLVKVLGRHLLRRTKQETIGHLMRGKADNVVFCKMSDLQIQAYRRLLRSPDFQLLISKDLPCTCGSHLTRVECCHRTAPDGVIWSYLHRENPDGCECCPLCIVLPCLIKLQQVSNHLELIKPSSKDDPEKQKKDEQFASAALGEDAVLVGGLQQDESFMGMSDAQHCGKMRALEKLLETWLSKADKVLLFSCSVKMLDILDRFLVRKAYSFCRLDGSTPMGVRQTLVDSFNNSPSKQVFLISTRAGGLGLNLVSANRVVIFDPNWNPAQDLQAQDRSFRYGQRRHVTVYRLLAAGSIEELVYSRQIYKQQLFNIGVNGTSEKRYFEGVQDSKLYKGELFGISNLFRDLLETVFTSEIIENHEERLTGIHRTSSEQCAKQGLLGEHAVSSKLEIEDDIENSELSALSQEQDGIEDEIESPNDTQSCSESQYEHILKDAGVLYAHRNEEVVNLGGAVQKHKRPKTKEQICSMNDPKTLIPSFVVDEHQRLATPSTLKILSENGQEDDTVGQKRKYEEIFKLEEMDETTKWFLSGSSLCPTQSIDCCKAVFK</sequence>
<dbReference type="Gramene" id="Pp3c12_25750V3.1">
    <property type="protein sequence ID" value="Pp3c12_25750V3.1"/>
    <property type="gene ID" value="Pp3c12_25750"/>
</dbReference>
<dbReference type="PROSITE" id="PS51192">
    <property type="entry name" value="HELICASE_ATP_BIND_1"/>
    <property type="match status" value="1"/>
</dbReference>
<dbReference type="STRING" id="3218.A0A2K1JS72"/>
<dbReference type="Gene3D" id="3.40.50.300">
    <property type="entry name" value="P-loop containing nucleotide triphosphate hydrolases"/>
    <property type="match status" value="1"/>
</dbReference>
<dbReference type="GO" id="GO:0005524">
    <property type="term" value="F:ATP binding"/>
    <property type="evidence" value="ECO:0007669"/>
    <property type="project" value="InterPro"/>
</dbReference>
<dbReference type="GeneID" id="112290069"/>
<dbReference type="InterPro" id="IPR049730">
    <property type="entry name" value="SNF2/RAD54-like_C"/>
</dbReference>
<name>A0A2K1JS72_PHYPA</name>
<keyword evidence="3" id="KW-0539">Nucleus</keyword>
<dbReference type="PaxDb" id="3218-PP1S155_61V6.3"/>
<dbReference type="PANTHER" id="PTHR45629">
    <property type="entry name" value="SNF2/RAD54 FAMILY MEMBER"/>
    <property type="match status" value="1"/>
</dbReference>
<dbReference type="InterPro" id="IPR038718">
    <property type="entry name" value="SNF2-like_sf"/>
</dbReference>
<dbReference type="CDD" id="cd18793">
    <property type="entry name" value="SF2_C_SNF"/>
    <property type="match status" value="1"/>
</dbReference>
<reference evidence="7 9" key="1">
    <citation type="journal article" date="2008" name="Science">
        <title>The Physcomitrella genome reveals evolutionary insights into the conquest of land by plants.</title>
        <authorList>
            <person name="Rensing S."/>
            <person name="Lang D."/>
            <person name="Zimmer A."/>
            <person name="Terry A."/>
            <person name="Salamov A."/>
            <person name="Shapiro H."/>
            <person name="Nishiyama T."/>
            <person name="Perroud P.-F."/>
            <person name="Lindquist E."/>
            <person name="Kamisugi Y."/>
            <person name="Tanahashi T."/>
            <person name="Sakakibara K."/>
            <person name="Fujita T."/>
            <person name="Oishi K."/>
            <person name="Shin-I T."/>
            <person name="Kuroki Y."/>
            <person name="Toyoda A."/>
            <person name="Suzuki Y."/>
            <person name="Hashimoto A."/>
            <person name="Yamaguchi K."/>
            <person name="Sugano A."/>
            <person name="Kohara Y."/>
            <person name="Fujiyama A."/>
            <person name="Anterola A."/>
            <person name="Aoki S."/>
            <person name="Ashton N."/>
            <person name="Barbazuk W.B."/>
            <person name="Barker E."/>
            <person name="Bennetzen J."/>
            <person name="Bezanilla M."/>
            <person name="Blankenship R."/>
            <person name="Cho S.H."/>
            <person name="Dutcher S."/>
            <person name="Estelle M."/>
            <person name="Fawcett J.A."/>
            <person name="Gundlach H."/>
            <person name="Hanada K."/>
            <person name="Heyl A."/>
            <person name="Hicks K.A."/>
            <person name="Hugh J."/>
            <person name="Lohr M."/>
            <person name="Mayer K."/>
            <person name="Melkozernov A."/>
            <person name="Murata T."/>
            <person name="Nelson D."/>
            <person name="Pils B."/>
            <person name="Prigge M."/>
            <person name="Reiss B."/>
            <person name="Renner T."/>
            <person name="Rombauts S."/>
            <person name="Rushton P."/>
            <person name="Sanderfoot A."/>
            <person name="Schween G."/>
            <person name="Shiu S.-H."/>
            <person name="Stueber K."/>
            <person name="Theodoulou F.L."/>
            <person name="Tu H."/>
            <person name="Van de Peer Y."/>
            <person name="Verrier P.J."/>
            <person name="Waters E."/>
            <person name="Wood A."/>
            <person name="Yang L."/>
            <person name="Cove D."/>
            <person name="Cuming A."/>
            <person name="Hasebe M."/>
            <person name="Lucas S."/>
            <person name="Mishler D.B."/>
            <person name="Reski R."/>
            <person name="Grigoriev I."/>
            <person name="Quatrano R.S."/>
            <person name="Boore J.L."/>
        </authorList>
    </citation>
    <scope>NUCLEOTIDE SEQUENCE [LARGE SCALE GENOMIC DNA]</scope>
    <source>
        <strain evidence="8 9">cv. Gransden 2004</strain>
    </source>
</reference>
<gene>
    <name evidence="8" type="primary">LOC112290069</name>
    <name evidence="7" type="ORF">PHYPA_016766</name>
</gene>
<dbReference type="Proteomes" id="UP000006727">
    <property type="component" value="Chromosome 12"/>
</dbReference>
<evidence type="ECO:0000313" key="9">
    <source>
        <dbReference type="Proteomes" id="UP000006727"/>
    </source>
</evidence>
<dbReference type="FunFam" id="3.40.50.10810:FF:000019">
    <property type="entry name" value="DNA excision repair protein ERCC-6-like 2 isoform X1"/>
    <property type="match status" value="1"/>
</dbReference>
<dbReference type="GO" id="GO:0016787">
    <property type="term" value="F:hydrolase activity"/>
    <property type="evidence" value="ECO:0007669"/>
    <property type="project" value="UniProtKB-KW"/>
</dbReference>
<feature type="domain" description="Helicase C-terminal" evidence="6">
    <location>
        <begin position="620"/>
        <end position="777"/>
    </location>
</feature>
<dbReference type="Pfam" id="PF00176">
    <property type="entry name" value="SNF2-rel_dom"/>
    <property type="match status" value="1"/>
</dbReference>
<feature type="domain" description="Helicase ATP-binding" evidence="5">
    <location>
        <begin position="228"/>
        <end position="411"/>
    </location>
</feature>
<accession>A0A2K1JS72</accession>
<dbReference type="GO" id="GO:0005634">
    <property type="term" value="C:nucleus"/>
    <property type="evidence" value="ECO:0007669"/>
    <property type="project" value="UniProtKB-SubCell"/>
</dbReference>
<dbReference type="EMBL" id="ABEU02000012">
    <property type="protein sequence ID" value="PNR44382.1"/>
    <property type="molecule type" value="Genomic_DNA"/>
</dbReference>
<dbReference type="EnsemblPlants" id="Pp3c12_25750V3.1">
    <property type="protein sequence ID" value="Pp3c12_25750V3.1"/>
    <property type="gene ID" value="Pp3c12_25750"/>
</dbReference>
<proteinExistence type="predicted"/>
<keyword evidence="9" id="KW-1185">Reference proteome</keyword>
<dbReference type="GO" id="GO:0036297">
    <property type="term" value="P:interstrand cross-link repair"/>
    <property type="evidence" value="ECO:0000318"/>
    <property type="project" value="GO_Central"/>
</dbReference>
<dbReference type="SMART" id="SM00487">
    <property type="entry name" value="DEXDc"/>
    <property type="match status" value="1"/>
</dbReference>
<dbReference type="PROSITE" id="PS51194">
    <property type="entry name" value="HELICASE_CTER"/>
    <property type="match status" value="1"/>
</dbReference>
<dbReference type="KEGG" id="ppp:112290069"/>
<dbReference type="PANTHER" id="PTHR45629:SF7">
    <property type="entry name" value="DNA EXCISION REPAIR PROTEIN ERCC-6-RELATED"/>
    <property type="match status" value="1"/>
</dbReference>
<evidence type="ECO:0000256" key="3">
    <source>
        <dbReference type="ARBA" id="ARBA00023242"/>
    </source>
</evidence>
<feature type="region of interest" description="Disordered" evidence="4">
    <location>
        <begin position="852"/>
        <end position="872"/>
    </location>
</feature>
<dbReference type="OrthoDB" id="413460at2759"/>
<evidence type="ECO:0000256" key="1">
    <source>
        <dbReference type="ARBA" id="ARBA00004123"/>
    </source>
</evidence>
<dbReference type="Gramene" id="Pp3c12_25750V3.2">
    <property type="protein sequence ID" value="Pp3c12_25750V3.2"/>
    <property type="gene ID" value="Pp3c12_25750"/>
</dbReference>
<dbReference type="InterPro" id="IPR000330">
    <property type="entry name" value="SNF2_N"/>
</dbReference>
<dbReference type="AlphaFoldDB" id="A0A2K1JS72"/>
<evidence type="ECO:0008006" key="10">
    <source>
        <dbReference type="Google" id="ProtNLM"/>
    </source>
</evidence>
<evidence type="ECO:0000313" key="7">
    <source>
        <dbReference type="EMBL" id="PNR44382.1"/>
    </source>
</evidence>
<keyword evidence="2" id="KW-0378">Hydrolase</keyword>
<organism evidence="7">
    <name type="scientific">Physcomitrium patens</name>
    <name type="common">Spreading-leaved earth moss</name>
    <name type="synonym">Physcomitrella patens</name>
    <dbReference type="NCBI Taxonomy" id="3218"/>
    <lineage>
        <taxon>Eukaryota</taxon>
        <taxon>Viridiplantae</taxon>
        <taxon>Streptophyta</taxon>
        <taxon>Embryophyta</taxon>
        <taxon>Bryophyta</taxon>
        <taxon>Bryophytina</taxon>
        <taxon>Bryopsida</taxon>
        <taxon>Funariidae</taxon>
        <taxon>Funariales</taxon>
        <taxon>Funariaceae</taxon>
        <taxon>Physcomitrium</taxon>
    </lineage>
</organism>
<evidence type="ECO:0000259" key="5">
    <source>
        <dbReference type="PROSITE" id="PS51192"/>
    </source>
</evidence>
<dbReference type="SUPFAM" id="SSF52540">
    <property type="entry name" value="P-loop containing nucleoside triphosphate hydrolases"/>
    <property type="match status" value="2"/>
</dbReference>
<dbReference type="RefSeq" id="XP_024391796.1">
    <property type="nucleotide sequence ID" value="XM_024536028.2"/>
</dbReference>
<evidence type="ECO:0000256" key="4">
    <source>
        <dbReference type="SAM" id="MobiDB-lite"/>
    </source>
</evidence>
<protein>
    <recommendedName>
        <fullName evidence="10">SNF2 family DNA-dependent ATPase</fullName>
    </recommendedName>
</protein>